<keyword evidence="4" id="KW-1185">Reference proteome</keyword>
<feature type="chain" id="PRO_5047234333" evidence="1">
    <location>
        <begin position="30"/>
        <end position="866"/>
    </location>
</feature>
<dbReference type="PROSITE" id="PS50911">
    <property type="entry name" value="CHAP"/>
    <property type="match status" value="1"/>
</dbReference>
<geneLocation type="plasmid" evidence="3 4">
    <name>punmamed1</name>
</geneLocation>
<keyword evidence="1" id="KW-0732">Signal</keyword>
<reference evidence="3 4" key="1">
    <citation type="submission" date="2022-12" db="EMBL/GenBank/DDBJ databases">
        <title>HUAS 2-6.</title>
        <authorList>
            <person name="Mo P."/>
        </authorList>
    </citation>
    <scope>NUCLEOTIDE SEQUENCE [LARGE SCALE GENOMIC DNA]</scope>
    <source>
        <strain evidence="3 4">HUAS 2-6</strain>
        <plasmid evidence="3 4">punmamed1</plasmid>
    </source>
</reference>
<dbReference type="InterPro" id="IPR015943">
    <property type="entry name" value="WD40/YVTN_repeat-like_dom_sf"/>
</dbReference>
<gene>
    <name evidence="3" type="ORF">O1G22_43110</name>
</gene>
<dbReference type="Gene3D" id="2.130.10.10">
    <property type="entry name" value="YVTN repeat-like/Quinoprotein amine dehydrogenase"/>
    <property type="match status" value="2"/>
</dbReference>
<keyword evidence="3" id="KW-0614">Plasmid</keyword>
<dbReference type="EMBL" id="CP115301">
    <property type="protein sequence ID" value="WBO69548.1"/>
    <property type="molecule type" value="Genomic_DNA"/>
</dbReference>
<proteinExistence type="predicted"/>
<feature type="signal peptide" evidence="1">
    <location>
        <begin position="1"/>
        <end position="29"/>
    </location>
</feature>
<evidence type="ECO:0000313" key="3">
    <source>
        <dbReference type="EMBL" id="WBO69548.1"/>
    </source>
</evidence>
<dbReference type="Gene3D" id="3.90.1720.10">
    <property type="entry name" value="endopeptidase domain like (from Nostoc punctiforme)"/>
    <property type="match status" value="1"/>
</dbReference>
<dbReference type="RefSeq" id="WP_270086729.1">
    <property type="nucleotide sequence ID" value="NZ_CP115301.1"/>
</dbReference>
<dbReference type="InterPro" id="IPR007921">
    <property type="entry name" value="CHAP_dom"/>
</dbReference>
<dbReference type="SUPFAM" id="SSF54001">
    <property type="entry name" value="Cysteine proteinases"/>
    <property type="match status" value="1"/>
</dbReference>
<evidence type="ECO:0000259" key="2">
    <source>
        <dbReference type="PROSITE" id="PS50911"/>
    </source>
</evidence>
<organism evidence="3 4">
    <name type="scientific">Streptomyces camelliae</name>
    <dbReference type="NCBI Taxonomy" id="3004093"/>
    <lineage>
        <taxon>Bacteria</taxon>
        <taxon>Bacillati</taxon>
        <taxon>Actinomycetota</taxon>
        <taxon>Actinomycetes</taxon>
        <taxon>Kitasatosporales</taxon>
        <taxon>Streptomycetaceae</taxon>
        <taxon>Streptomyces</taxon>
    </lineage>
</organism>
<feature type="domain" description="Peptidase C51" evidence="2">
    <location>
        <begin position="260"/>
        <end position="412"/>
    </location>
</feature>
<dbReference type="InterPro" id="IPR038765">
    <property type="entry name" value="Papain-like_cys_pep_sf"/>
</dbReference>
<dbReference type="SUPFAM" id="SSF89372">
    <property type="entry name" value="Fucose-specific lectin"/>
    <property type="match status" value="2"/>
</dbReference>
<evidence type="ECO:0000313" key="4">
    <source>
        <dbReference type="Proteomes" id="UP001212326"/>
    </source>
</evidence>
<name>A0ABY7PFY3_9ACTN</name>
<sequence>MPRTSRILSAVVVAGALAAPMGVMSTAHAAESAGPVPVVNAKTAVARHAMTVDGVALTVTDPDMPVGASFAPKPGDSVQSASAEASGPFRFFSVTAVPFGERLPKSDFPVAESGSSAAWRSVGGPWAPGPVATLFGQRVTGQVRHETDGASKLRTVQWIVEAGKRIWVVRAEHAEPHVPAGFGTGITVTSADLTKPTTVDVTAANAGSHPHATAMAATATASGDPVISFGGPLPAPPSRYWTHGGGTCDGGYYSLLNEKIDGLQVCGYSNGNDRATGWGSNEWECAELPMRYAIQRWGLTGNDGGDGKDQADNLTAALNNIHPGRFVLRGNSLSDHTAPQPGDVISYYDSGAGHTGVVIASHVDASGNGTIDMVHQNWNQVASTPGEWDGITVSNGMVENVLGGSGDVHWMHDTAWTPIPAGFNVAIDAGGTAASGQTVSGTVNLTGLASASGYINTGRYVITGPNGYNSGQLTPSAGGASNYPYAWNTAGLTGGTYQVSFIANEIDGQDHTYGPVSVTVATLPRSSSSGLTAMPNGGYTTDWRGTDGRLWVGTGSGTSMAQPAEPWLLGVAQGTKPSIATLTDGTWVTAWAGDDGRLWVGTGSGLTMAKPAEPWLLGVAPGTSPSIVALPNGGWEVAWKGDDGYLWVGTGSGLNMAQPAEPWKLGVADTTSPSLAALPNGGFEVAWKGNDGYLWVGTGNGTSMAQPAEPWKLGVGTSGSSSSPSLATMSDGSFEVAWKGGDGYLWVGTGNGTSMAQPAEPWKLGVADTTSPSLAALPNGGFEVAWKGNDGYLWVGTGNGTSMAQPAEPWKLGVGTSGSSSSPSLATMSDGSFEVAWKGGDGYLWVGTGNGTSMAQPAEPWNLGVA</sequence>
<evidence type="ECO:0000256" key="1">
    <source>
        <dbReference type="SAM" id="SignalP"/>
    </source>
</evidence>
<protein>
    <submittedName>
        <fullName evidence="3">CHAP domain-containing protein</fullName>
    </submittedName>
</protein>
<accession>A0ABY7PFY3</accession>
<dbReference type="Proteomes" id="UP001212326">
    <property type="component" value="Plasmid punmamed1"/>
</dbReference>